<protein>
    <recommendedName>
        <fullName evidence="1">Tyrosine specific protein phosphatases domain-containing protein</fullName>
    </recommendedName>
</protein>
<evidence type="ECO:0000259" key="1">
    <source>
        <dbReference type="PROSITE" id="PS50056"/>
    </source>
</evidence>
<feature type="domain" description="Tyrosine specific protein phosphatases" evidence="1">
    <location>
        <begin position="62"/>
        <end position="108"/>
    </location>
</feature>
<dbReference type="Gene3D" id="3.90.190.10">
    <property type="entry name" value="Protein tyrosine phosphatase superfamily"/>
    <property type="match status" value="1"/>
</dbReference>
<reference evidence="2 3" key="1">
    <citation type="submission" date="2024-06" db="EMBL/GenBank/DDBJ databases">
        <title>Lysinibacillus zambalefons sp. nov., a Novel Firmicute Isolated from the Poon Bato Zambales Hyperalkaline Spring.</title>
        <authorList>
            <person name="Aja J.A."/>
            <person name="Lazaro J.E.H."/>
            <person name="Llorin L.D."/>
            <person name="Lim K.R."/>
            <person name="Teodosio J."/>
            <person name="Dalisay D.S."/>
        </authorList>
    </citation>
    <scope>NUCLEOTIDE SEQUENCE [LARGE SCALE GENOMIC DNA]</scope>
    <source>
        <strain evidence="2 3">M3</strain>
    </source>
</reference>
<sequence>MSEAANYIPKGIASIIRIVDGGYKLDDLKYPYKNVLTISFYDIEPRVGLPSNWNYFTKSDGLTILNVFESIQDSDELVIHCHAGISRSPAIALSYAWYSNDLELENDILSGKYVPNAHVLKIMSKLLGMYEDKKKIINSYSRLK</sequence>
<dbReference type="EMBL" id="JBEGDG010000007">
    <property type="protein sequence ID" value="MEQ6355192.1"/>
    <property type="molecule type" value="Genomic_DNA"/>
</dbReference>
<dbReference type="Proteomes" id="UP001478862">
    <property type="component" value="Unassembled WGS sequence"/>
</dbReference>
<organism evidence="2 3">
    <name type="scientific">Lysinibacillus zambalensis</name>
    <dbReference type="NCBI Taxonomy" id="3160866"/>
    <lineage>
        <taxon>Bacteria</taxon>
        <taxon>Bacillati</taxon>
        <taxon>Bacillota</taxon>
        <taxon>Bacilli</taxon>
        <taxon>Bacillales</taxon>
        <taxon>Bacillaceae</taxon>
        <taxon>Lysinibacillus</taxon>
    </lineage>
</organism>
<dbReference type="SUPFAM" id="SSF52799">
    <property type="entry name" value="(Phosphotyrosine protein) phosphatases II"/>
    <property type="match status" value="1"/>
</dbReference>
<proteinExistence type="predicted"/>
<dbReference type="PROSITE" id="PS50056">
    <property type="entry name" value="TYR_PHOSPHATASE_2"/>
    <property type="match status" value="1"/>
</dbReference>
<dbReference type="InterPro" id="IPR029021">
    <property type="entry name" value="Prot-tyrosine_phosphatase-like"/>
</dbReference>
<accession>A0ABV1MRQ6</accession>
<gene>
    <name evidence="2" type="ORF">ABNX05_11235</name>
</gene>
<keyword evidence="3" id="KW-1185">Reference proteome</keyword>
<dbReference type="InterPro" id="IPR000387">
    <property type="entry name" value="Tyr_Pase_dom"/>
</dbReference>
<dbReference type="PROSITE" id="PS00383">
    <property type="entry name" value="TYR_PHOSPHATASE_1"/>
    <property type="match status" value="1"/>
</dbReference>
<evidence type="ECO:0000313" key="3">
    <source>
        <dbReference type="Proteomes" id="UP001478862"/>
    </source>
</evidence>
<dbReference type="InterPro" id="IPR016130">
    <property type="entry name" value="Tyr_Pase_AS"/>
</dbReference>
<name>A0ABV1MRQ6_9BACI</name>
<comment type="caution">
    <text evidence="2">The sequence shown here is derived from an EMBL/GenBank/DDBJ whole genome shotgun (WGS) entry which is preliminary data.</text>
</comment>
<dbReference type="RefSeq" id="WP_349659821.1">
    <property type="nucleotide sequence ID" value="NZ_JBEGDG010000007.1"/>
</dbReference>
<evidence type="ECO:0000313" key="2">
    <source>
        <dbReference type="EMBL" id="MEQ6355192.1"/>
    </source>
</evidence>